<evidence type="ECO:0000313" key="1">
    <source>
        <dbReference type="EMBL" id="KAI0032818.1"/>
    </source>
</evidence>
<organism evidence="1 2">
    <name type="scientific">Vararia minispora EC-137</name>
    <dbReference type="NCBI Taxonomy" id="1314806"/>
    <lineage>
        <taxon>Eukaryota</taxon>
        <taxon>Fungi</taxon>
        <taxon>Dikarya</taxon>
        <taxon>Basidiomycota</taxon>
        <taxon>Agaricomycotina</taxon>
        <taxon>Agaricomycetes</taxon>
        <taxon>Russulales</taxon>
        <taxon>Lachnocladiaceae</taxon>
        <taxon>Vararia</taxon>
    </lineage>
</organism>
<evidence type="ECO:0000313" key="2">
    <source>
        <dbReference type="Proteomes" id="UP000814128"/>
    </source>
</evidence>
<dbReference type="Proteomes" id="UP000814128">
    <property type="component" value="Unassembled WGS sequence"/>
</dbReference>
<keyword evidence="2" id="KW-1185">Reference proteome</keyword>
<reference evidence="1" key="1">
    <citation type="submission" date="2021-02" db="EMBL/GenBank/DDBJ databases">
        <authorList>
            <consortium name="DOE Joint Genome Institute"/>
            <person name="Ahrendt S."/>
            <person name="Looney B.P."/>
            <person name="Miyauchi S."/>
            <person name="Morin E."/>
            <person name="Drula E."/>
            <person name="Courty P.E."/>
            <person name="Chicoki N."/>
            <person name="Fauchery L."/>
            <person name="Kohler A."/>
            <person name="Kuo A."/>
            <person name="Labutti K."/>
            <person name="Pangilinan J."/>
            <person name="Lipzen A."/>
            <person name="Riley R."/>
            <person name="Andreopoulos W."/>
            <person name="He G."/>
            <person name="Johnson J."/>
            <person name="Barry K.W."/>
            <person name="Grigoriev I.V."/>
            <person name="Nagy L."/>
            <person name="Hibbett D."/>
            <person name="Henrissat B."/>
            <person name="Matheny P.B."/>
            <person name="Labbe J."/>
            <person name="Martin F."/>
        </authorList>
    </citation>
    <scope>NUCLEOTIDE SEQUENCE</scope>
    <source>
        <strain evidence="1">EC-137</strain>
    </source>
</reference>
<comment type="caution">
    <text evidence="1">The sequence shown here is derived from an EMBL/GenBank/DDBJ whole genome shotgun (WGS) entry which is preliminary data.</text>
</comment>
<proteinExistence type="predicted"/>
<protein>
    <submittedName>
        <fullName evidence="1">Uncharacterized protein</fullName>
    </submittedName>
</protein>
<dbReference type="EMBL" id="MU273535">
    <property type="protein sequence ID" value="KAI0032818.1"/>
    <property type="molecule type" value="Genomic_DNA"/>
</dbReference>
<reference evidence="1" key="2">
    <citation type="journal article" date="2022" name="New Phytol.">
        <title>Evolutionary transition to the ectomycorrhizal habit in the genomes of a hyperdiverse lineage of mushroom-forming fungi.</title>
        <authorList>
            <person name="Looney B."/>
            <person name="Miyauchi S."/>
            <person name="Morin E."/>
            <person name="Drula E."/>
            <person name="Courty P.E."/>
            <person name="Kohler A."/>
            <person name="Kuo A."/>
            <person name="LaButti K."/>
            <person name="Pangilinan J."/>
            <person name="Lipzen A."/>
            <person name="Riley R."/>
            <person name="Andreopoulos W."/>
            <person name="He G."/>
            <person name="Johnson J."/>
            <person name="Nolan M."/>
            <person name="Tritt A."/>
            <person name="Barry K.W."/>
            <person name="Grigoriev I.V."/>
            <person name="Nagy L.G."/>
            <person name="Hibbett D."/>
            <person name="Henrissat B."/>
            <person name="Matheny P.B."/>
            <person name="Labbe J."/>
            <person name="Martin F.M."/>
        </authorList>
    </citation>
    <scope>NUCLEOTIDE SEQUENCE</scope>
    <source>
        <strain evidence="1">EC-137</strain>
    </source>
</reference>
<name>A0ACB8QLV6_9AGAM</name>
<gene>
    <name evidence="1" type="ORF">K488DRAFT_49021</name>
</gene>
<accession>A0ACB8QLV6</accession>
<sequence>MAAAPLPSIGTRISLQDSLGTIRYTGPIDGTNGLWLGVEWDDPVRGKHDGVKDGKRYFDCLVSGAGSFIRPTAHLDYGRSFLTALVDKYVDLPQGFAGNEFVVLGSSKGAIQVEAVNMDKIRGKFSDLERLREVSLDRERVARADESGSVKERCLNLRAVDLSFSLVPSWDVIALIASELPFLERLVLNNNRFQPFSTSDLNTQLFQRLTELQLSGTLMSWQAMLDVIARMPALKHLEMGYNRLSTLDSDQSGGPEGTGLELINFDSNQLSHWDGICHSLRSMKQLERVILSGNTFSIIPSAEEMGHSIESLPWRFLSLSSTRISSWASVDALSAWCPRLEGLSLYGTPLVDNPENARVWRQVAVARLPSLRILDGAPVSARQRSDAELFYISMVARIEYKSEEERYRAHPRWNVLCQKYGTTAEALPAAPKGETLSSRLIRAARLISGSTPPTNAASFPAPTTTRVLPTMPLRLVRLKLLKVLKAPRGVTAELWKRMADDSFSRIGDSDGSDDAREIEWWVDDGDEVVVCVL</sequence>